<organism evidence="1 2">
    <name type="scientific">Apodemus speciosus</name>
    <name type="common">Large Japanese field mouse</name>
    <dbReference type="NCBI Taxonomy" id="105296"/>
    <lineage>
        <taxon>Eukaryota</taxon>
        <taxon>Metazoa</taxon>
        <taxon>Chordata</taxon>
        <taxon>Craniata</taxon>
        <taxon>Vertebrata</taxon>
        <taxon>Euteleostomi</taxon>
        <taxon>Mammalia</taxon>
        <taxon>Eutheria</taxon>
        <taxon>Euarchontoglires</taxon>
        <taxon>Glires</taxon>
        <taxon>Rodentia</taxon>
        <taxon>Myomorpha</taxon>
        <taxon>Muroidea</taxon>
        <taxon>Muridae</taxon>
        <taxon>Murinae</taxon>
        <taxon>Apodemus</taxon>
    </lineage>
</organism>
<dbReference type="Proteomes" id="UP001623349">
    <property type="component" value="Unassembled WGS sequence"/>
</dbReference>
<protein>
    <submittedName>
        <fullName evidence="1">Uncharacterized protein</fullName>
    </submittedName>
</protein>
<sequence>MMPPLSPASTDKPPTADLRKVVHKALGRDMPIPEWRWKDLPPPFTFERNGLDQLEFRMNQTRWRHVIYIHFLPEKRSAIAYFWGKMNYHYYQMMMLMGHTLRPSPDAGIFREFVSQTGRIIFPPHVEACELVQDS</sequence>
<comment type="caution">
    <text evidence="1">The sequence shown here is derived from an EMBL/GenBank/DDBJ whole genome shotgun (WGS) entry which is preliminary data.</text>
</comment>
<evidence type="ECO:0000313" key="2">
    <source>
        <dbReference type="Proteomes" id="UP001623349"/>
    </source>
</evidence>
<keyword evidence="2" id="KW-1185">Reference proteome</keyword>
<proteinExistence type="predicted"/>
<dbReference type="SUPFAM" id="SSF50814">
    <property type="entry name" value="Lipocalins"/>
    <property type="match status" value="1"/>
</dbReference>
<reference evidence="1 2" key="1">
    <citation type="submission" date="2024-08" db="EMBL/GenBank/DDBJ databases">
        <title>The draft genome of Apodemus speciosus.</title>
        <authorList>
            <person name="Nabeshima K."/>
            <person name="Suzuki S."/>
            <person name="Onuma M."/>
        </authorList>
    </citation>
    <scope>NUCLEOTIDE SEQUENCE [LARGE SCALE GENOMIC DNA]</scope>
    <source>
        <strain evidence="1">IB14-021</strain>
    </source>
</reference>
<gene>
    <name evidence="1" type="ORF">APTSU1_000134300</name>
</gene>
<accession>A0ABQ0EG49</accession>
<name>A0ABQ0EG49_APOSI</name>
<dbReference type="EMBL" id="BAAFST010000002">
    <property type="protein sequence ID" value="GAB1286113.1"/>
    <property type="molecule type" value="Genomic_DNA"/>
</dbReference>
<evidence type="ECO:0000313" key="1">
    <source>
        <dbReference type="EMBL" id="GAB1286113.1"/>
    </source>
</evidence>
<dbReference type="InterPro" id="IPR012674">
    <property type="entry name" value="Calycin"/>
</dbReference>